<evidence type="ECO:0000313" key="2">
    <source>
        <dbReference type="EMBL" id="MXO52249.1"/>
    </source>
</evidence>
<protein>
    <submittedName>
        <fullName evidence="2">Uncharacterized protein</fullName>
    </submittedName>
</protein>
<name>A0A844Y3Z6_9SPHN</name>
<comment type="caution">
    <text evidence="2">The sequence shown here is derived from an EMBL/GenBank/DDBJ whole genome shotgun (WGS) entry which is preliminary data.</text>
</comment>
<dbReference type="EMBL" id="WTYF01000004">
    <property type="protein sequence ID" value="MXO52249.1"/>
    <property type="molecule type" value="Genomic_DNA"/>
</dbReference>
<keyword evidence="1" id="KW-0472">Membrane</keyword>
<dbReference type="Proteomes" id="UP000444185">
    <property type="component" value="Unassembled WGS sequence"/>
</dbReference>
<keyword evidence="1" id="KW-0812">Transmembrane</keyword>
<reference evidence="2 3" key="1">
    <citation type="submission" date="2019-12" db="EMBL/GenBank/DDBJ databases">
        <title>Genomic-based taxomic classification of the family Erythrobacteraceae.</title>
        <authorList>
            <person name="Xu L."/>
        </authorList>
    </citation>
    <scope>NUCLEOTIDE SEQUENCE [LARGE SCALE GENOMIC DNA]</scope>
    <source>
        <strain evidence="2 3">DSM 16225</strain>
    </source>
</reference>
<feature type="transmembrane region" description="Helical" evidence="1">
    <location>
        <begin position="51"/>
        <end position="71"/>
    </location>
</feature>
<evidence type="ECO:0000256" key="1">
    <source>
        <dbReference type="SAM" id="Phobius"/>
    </source>
</evidence>
<dbReference type="AlphaFoldDB" id="A0A844Y3Z6"/>
<feature type="transmembrane region" description="Helical" evidence="1">
    <location>
        <begin position="105"/>
        <end position="128"/>
    </location>
</feature>
<keyword evidence="1" id="KW-1133">Transmembrane helix</keyword>
<organism evidence="2 3">
    <name type="scientific">Qipengyuania gaetbuli</name>
    <dbReference type="NCBI Taxonomy" id="266952"/>
    <lineage>
        <taxon>Bacteria</taxon>
        <taxon>Pseudomonadati</taxon>
        <taxon>Pseudomonadota</taxon>
        <taxon>Alphaproteobacteria</taxon>
        <taxon>Sphingomonadales</taxon>
        <taxon>Erythrobacteraceae</taxon>
        <taxon>Qipengyuania</taxon>
    </lineage>
</organism>
<evidence type="ECO:0000313" key="3">
    <source>
        <dbReference type="Proteomes" id="UP000444185"/>
    </source>
</evidence>
<gene>
    <name evidence="2" type="ORF">GRI42_13125</name>
</gene>
<accession>A0A844Y3Z6</accession>
<dbReference type="RefSeq" id="WP_160608907.1">
    <property type="nucleotide sequence ID" value="NZ_JAHVHS010000004.1"/>
</dbReference>
<keyword evidence="3" id="KW-1185">Reference proteome</keyword>
<feature type="transmembrane region" description="Helical" evidence="1">
    <location>
        <begin position="16"/>
        <end position="39"/>
    </location>
</feature>
<proteinExistence type="predicted"/>
<dbReference type="OrthoDB" id="10011154at2"/>
<sequence length="134" mass="15035">MNESELFDVIEGVHTIYAALLGMVITINFAMIVAVWTFLHRAALAMRVAAFAFYLVGMGLLTAMLVQQAHIRDHALSSLRNVPNVDHSHFIALFLSTQDDVWFRVVWIAQHMAPALLVLGVAYLLFAWKGRPVE</sequence>